<gene>
    <name evidence="9" type="ordered locus">Cyan7425_0393</name>
</gene>
<dbReference type="PROSITE" id="PS50109">
    <property type="entry name" value="HIS_KIN"/>
    <property type="match status" value="1"/>
</dbReference>
<dbReference type="GO" id="GO:0004721">
    <property type="term" value="F:phosphoprotein phosphatase activity"/>
    <property type="evidence" value="ECO:0007669"/>
    <property type="project" value="TreeGrafter"/>
</dbReference>
<dbReference type="CDD" id="cd00075">
    <property type="entry name" value="HATPase"/>
    <property type="match status" value="1"/>
</dbReference>
<dbReference type="Pfam" id="PF02518">
    <property type="entry name" value="HATPase_c"/>
    <property type="match status" value="1"/>
</dbReference>
<dbReference type="SMART" id="SM00388">
    <property type="entry name" value="HisKA"/>
    <property type="match status" value="1"/>
</dbReference>
<keyword evidence="7" id="KW-0472">Membrane</keyword>
<dbReference type="InterPro" id="IPR000014">
    <property type="entry name" value="PAS"/>
</dbReference>
<dbReference type="PANTHER" id="PTHR45453:SF1">
    <property type="entry name" value="PHOSPHATE REGULON SENSOR PROTEIN PHOR"/>
    <property type="match status" value="1"/>
</dbReference>
<dbReference type="HOGENOM" id="CLU_000445_89_2_3"/>
<dbReference type="eggNOG" id="COG5002">
    <property type="taxonomic scope" value="Bacteria"/>
</dbReference>
<feature type="domain" description="Histidine kinase" evidence="8">
    <location>
        <begin position="195"/>
        <end position="423"/>
    </location>
</feature>
<dbReference type="SUPFAM" id="SSF55785">
    <property type="entry name" value="PYP-like sensor domain (PAS domain)"/>
    <property type="match status" value="1"/>
</dbReference>
<dbReference type="KEGG" id="cyn:Cyan7425_0393"/>
<dbReference type="Gene3D" id="3.30.565.10">
    <property type="entry name" value="Histidine kinase-like ATPase, C-terminal domain"/>
    <property type="match status" value="1"/>
</dbReference>
<comment type="catalytic activity">
    <reaction evidence="1">
        <text>ATP + protein L-histidine = ADP + protein N-phospho-L-histidine.</text>
        <dbReference type="EC" id="2.7.13.3"/>
    </reaction>
</comment>
<dbReference type="InterPro" id="IPR036890">
    <property type="entry name" value="HATPase_C_sf"/>
</dbReference>
<dbReference type="InterPro" id="IPR004358">
    <property type="entry name" value="Sig_transdc_His_kin-like_C"/>
</dbReference>
<evidence type="ECO:0000313" key="9">
    <source>
        <dbReference type="EMBL" id="ACL42785.1"/>
    </source>
</evidence>
<evidence type="ECO:0000256" key="2">
    <source>
        <dbReference type="ARBA" id="ARBA00012438"/>
    </source>
</evidence>
<dbReference type="PRINTS" id="PR00344">
    <property type="entry name" value="BCTRLSENSOR"/>
</dbReference>
<reference evidence="9" key="1">
    <citation type="submission" date="2009-01" db="EMBL/GenBank/DDBJ databases">
        <title>Complete sequence of chromosome Cyanothece sp. PCC 7425.</title>
        <authorList>
            <consortium name="US DOE Joint Genome Institute"/>
            <person name="Lucas S."/>
            <person name="Copeland A."/>
            <person name="Lapidus A."/>
            <person name="Glavina del Rio T."/>
            <person name="Dalin E."/>
            <person name="Tice H."/>
            <person name="Bruce D."/>
            <person name="Goodwin L."/>
            <person name="Pitluck S."/>
            <person name="Sims D."/>
            <person name="Meineke L."/>
            <person name="Brettin T."/>
            <person name="Detter J.C."/>
            <person name="Han C."/>
            <person name="Larimer F."/>
            <person name="Land M."/>
            <person name="Hauser L."/>
            <person name="Kyrpides N."/>
            <person name="Ovchinnikova G."/>
            <person name="Liberton M."/>
            <person name="Stoeckel J."/>
            <person name="Banerjee A."/>
            <person name="Singh A."/>
            <person name="Page L."/>
            <person name="Sato H."/>
            <person name="Zhao L."/>
            <person name="Sherman L."/>
            <person name="Pakrasi H."/>
            <person name="Richardson P."/>
        </authorList>
    </citation>
    <scope>NUCLEOTIDE SEQUENCE</scope>
    <source>
        <strain evidence="9">PCC 7425</strain>
    </source>
</reference>
<dbReference type="STRING" id="395961.Cyan7425_0393"/>
<dbReference type="Pfam" id="PF13188">
    <property type="entry name" value="PAS_8"/>
    <property type="match status" value="1"/>
</dbReference>
<evidence type="ECO:0000256" key="4">
    <source>
        <dbReference type="ARBA" id="ARBA00022679"/>
    </source>
</evidence>
<evidence type="ECO:0000256" key="1">
    <source>
        <dbReference type="ARBA" id="ARBA00000085"/>
    </source>
</evidence>
<protein>
    <recommendedName>
        <fullName evidence="2">histidine kinase</fullName>
        <ecNumber evidence="2">2.7.13.3</ecNumber>
    </recommendedName>
</protein>
<dbReference type="InterPro" id="IPR036097">
    <property type="entry name" value="HisK_dim/P_sf"/>
</dbReference>
<evidence type="ECO:0000259" key="8">
    <source>
        <dbReference type="PROSITE" id="PS50109"/>
    </source>
</evidence>
<dbReference type="EC" id="2.7.13.3" evidence="2"/>
<dbReference type="OrthoDB" id="9773956at2"/>
<keyword evidence="5 9" id="KW-0418">Kinase</keyword>
<name>B8HSY8_CYAP4</name>
<dbReference type="PANTHER" id="PTHR45453">
    <property type="entry name" value="PHOSPHATE REGULON SENSOR PROTEIN PHOR"/>
    <property type="match status" value="1"/>
</dbReference>
<accession>B8HSY8</accession>
<proteinExistence type="predicted"/>
<dbReference type="SMART" id="SM00387">
    <property type="entry name" value="HATPase_c"/>
    <property type="match status" value="1"/>
</dbReference>
<dbReference type="InterPro" id="IPR050351">
    <property type="entry name" value="BphY/WalK/GraS-like"/>
</dbReference>
<dbReference type="GO" id="GO:0016036">
    <property type="term" value="P:cellular response to phosphate starvation"/>
    <property type="evidence" value="ECO:0007669"/>
    <property type="project" value="TreeGrafter"/>
</dbReference>
<dbReference type="AlphaFoldDB" id="B8HSY8"/>
<evidence type="ECO:0000256" key="3">
    <source>
        <dbReference type="ARBA" id="ARBA00022553"/>
    </source>
</evidence>
<keyword evidence="4 9" id="KW-0808">Transferase</keyword>
<keyword evidence="6" id="KW-0902">Two-component regulatory system</keyword>
<organism evidence="9">
    <name type="scientific">Cyanothece sp. (strain PCC 7425 / ATCC 29141)</name>
    <dbReference type="NCBI Taxonomy" id="395961"/>
    <lineage>
        <taxon>Bacteria</taxon>
        <taxon>Bacillati</taxon>
        <taxon>Cyanobacteriota</taxon>
        <taxon>Cyanophyceae</taxon>
        <taxon>Gomontiellales</taxon>
        <taxon>Cyanothecaceae</taxon>
        <taxon>Cyanothece</taxon>
    </lineage>
</organism>
<dbReference type="SUPFAM" id="SSF55874">
    <property type="entry name" value="ATPase domain of HSP90 chaperone/DNA topoisomerase II/histidine kinase"/>
    <property type="match status" value="1"/>
</dbReference>
<sequence length="437" mass="49876">MTFLYFCLGLVTGLSLWGLWQYHFNRRLSGLLRIFQINPLRSSPLERLATAIQSQQDYAQDLEQQLTLWQSLLNAAPIAYLQVDAENQLCWINPRAAQLLEIHTAFMGQKQRRLLLQLIRSYDLDRLIEQTRTQQRPRQQDWLYHPSPSPEIGRQHPLPLRGYGLPLPLGHVGIFLEDRQEATLLREERDRWTSDVAHELKTPLTSIRLVAEMLQNRLDPSLRSWIERLLKETTRLNTLVQDLLDLSRLAVTPTKELNRKPLDLPQLIRTAWQNLEPLAEQKNLDLVYTGFEALEIAADEAQLYRVMLNLLDNSIRYSPVAAVIQVKTHYSDYRSLQSLCIEVIDSGPGFSPDTLPHVFERFYRGDPSRVRYPGLEGYGIGSGSGLGLAIVQQIVEAHGGKVKADNHPETKGAWLQIFLPLQSSPFAPSSPLANTKA</sequence>
<dbReference type="InterPro" id="IPR005467">
    <property type="entry name" value="His_kinase_dom"/>
</dbReference>
<dbReference type="GO" id="GO:0000155">
    <property type="term" value="F:phosphorelay sensor kinase activity"/>
    <property type="evidence" value="ECO:0007669"/>
    <property type="project" value="InterPro"/>
</dbReference>
<dbReference type="GO" id="GO:0005886">
    <property type="term" value="C:plasma membrane"/>
    <property type="evidence" value="ECO:0007669"/>
    <property type="project" value="TreeGrafter"/>
</dbReference>
<evidence type="ECO:0000256" key="7">
    <source>
        <dbReference type="ARBA" id="ARBA00023136"/>
    </source>
</evidence>
<dbReference type="InterPro" id="IPR035965">
    <property type="entry name" value="PAS-like_dom_sf"/>
</dbReference>
<dbReference type="EMBL" id="CP001344">
    <property type="protein sequence ID" value="ACL42785.1"/>
    <property type="molecule type" value="Genomic_DNA"/>
</dbReference>
<dbReference type="InterPro" id="IPR003661">
    <property type="entry name" value="HisK_dim/P_dom"/>
</dbReference>
<dbReference type="SUPFAM" id="SSF47384">
    <property type="entry name" value="Homodimeric domain of signal transducing histidine kinase"/>
    <property type="match status" value="1"/>
</dbReference>
<dbReference type="CDD" id="cd00082">
    <property type="entry name" value="HisKA"/>
    <property type="match status" value="1"/>
</dbReference>
<dbReference type="Gene3D" id="1.10.287.130">
    <property type="match status" value="1"/>
</dbReference>
<dbReference type="Pfam" id="PF00512">
    <property type="entry name" value="HisKA"/>
    <property type="match status" value="1"/>
</dbReference>
<evidence type="ECO:0000256" key="6">
    <source>
        <dbReference type="ARBA" id="ARBA00023012"/>
    </source>
</evidence>
<keyword evidence="3" id="KW-0597">Phosphoprotein</keyword>
<evidence type="ECO:0000256" key="5">
    <source>
        <dbReference type="ARBA" id="ARBA00022777"/>
    </source>
</evidence>
<dbReference type="InterPro" id="IPR003594">
    <property type="entry name" value="HATPase_dom"/>
</dbReference>